<dbReference type="PANTHER" id="PTHR11963:SF20">
    <property type="entry name" value="PEPTIDASE B"/>
    <property type="match status" value="1"/>
</dbReference>
<evidence type="ECO:0000313" key="8">
    <source>
        <dbReference type="Proteomes" id="UP001230156"/>
    </source>
</evidence>
<keyword evidence="3" id="KW-0645">Protease</keyword>
<evidence type="ECO:0000256" key="4">
    <source>
        <dbReference type="ARBA" id="ARBA00022801"/>
    </source>
</evidence>
<evidence type="ECO:0000256" key="3">
    <source>
        <dbReference type="ARBA" id="ARBA00022670"/>
    </source>
</evidence>
<dbReference type="PRINTS" id="PR00481">
    <property type="entry name" value="LAMNOPPTDASE"/>
</dbReference>
<dbReference type="InterPro" id="IPR048816">
    <property type="entry name" value="Peptidase_M17_N_1"/>
</dbReference>
<evidence type="ECO:0000313" key="7">
    <source>
        <dbReference type="EMBL" id="MDQ7249456.1"/>
    </source>
</evidence>
<keyword evidence="2 7" id="KW-0031">Aminopeptidase</keyword>
<dbReference type="PANTHER" id="PTHR11963">
    <property type="entry name" value="LEUCINE AMINOPEPTIDASE-RELATED"/>
    <property type="match status" value="1"/>
</dbReference>
<proteinExistence type="inferred from homology"/>
<keyword evidence="4" id="KW-0378">Hydrolase</keyword>
<dbReference type="PROSITE" id="PS00631">
    <property type="entry name" value="CYTOSOL_AP"/>
    <property type="match status" value="1"/>
</dbReference>
<evidence type="ECO:0000259" key="6">
    <source>
        <dbReference type="PROSITE" id="PS00631"/>
    </source>
</evidence>
<dbReference type="GO" id="GO:0004177">
    <property type="term" value="F:aminopeptidase activity"/>
    <property type="evidence" value="ECO:0007669"/>
    <property type="project" value="UniProtKB-KW"/>
</dbReference>
<protein>
    <submittedName>
        <fullName evidence="7">Leucyl aminopeptidase family protein</fullName>
    </submittedName>
</protein>
<comment type="caution">
    <text evidence="7">The sequence shown here is derived from an EMBL/GenBank/DDBJ whole genome shotgun (WGS) entry which is preliminary data.</text>
</comment>
<dbReference type="InterPro" id="IPR000819">
    <property type="entry name" value="Peptidase_M17_C"/>
</dbReference>
<dbReference type="InterPro" id="IPR043472">
    <property type="entry name" value="Macro_dom-like"/>
</dbReference>
<dbReference type="Pfam" id="PF21337">
    <property type="entry name" value="Peptidase_M17_N_1"/>
    <property type="match status" value="1"/>
</dbReference>
<evidence type="ECO:0000256" key="1">
    <source>
        <dbReference type="ARBA" id="ARBA00009528"/>
    </source>
</evidence>
<feature type="domain" description="Cytosol aminopeptidase" evidence="6">
    <location>
        <begin position="308"/>
        <end position="315"/>
    </location>
</feature>
<dbReference type="Gene3D" id="3.40.220.10">
    <property type="entry name" value="Leucine Aminopeptidase, subunit E, domain 1"/>
    <property type="match status" value="1"/>
</dbReference>
<dbReference type="CDD" id="cd00433">
    <property type="entry name" value="Peptidase_M17"/>
    <property type="match status" value="1"/>
</dbReference>
<organism evidence="7 8">
    <name type="scientific">Dongia sedimenti</name>
    <dbReference type="NCBI Taxonomy" id="3064282"/>
    <lineage>
        <taxon>Bacteria</taxon>
        <taxon>Pseudomonadati</taxon>
        <taxon>Pseudomonadota</taxon>
        <taxon>Alphaproteobacteria</taxon>
        <taxon>Rhodospirillales</taxon>
        <taxon>Dongiaceae</taxon>
        <taxon>Dongia</taxon>
    </lineage>
</organism>
<evidence type="ECO:0000256" key="2">
    <source>
        <dbReference type="ARBA" id="ARBA00022438"/>
    </source>
</evidence>
<dbReference type="Proteomes" id="UP001230156">
    <property type="component" value="Unassembled WGS sequence"/>
</dbReference>
<keyword evidence="5" id="KW-0464">Manganese</keyword>
<sequence length="490" mass="53018">MLDHLIQRAGKSVPVTPLSEKRLPTWLKDQSAQLQSWLRAAAFKAKPGTWCLVPDGRGQPARVLVGVEEGLDRWSVGVLPGALPQGTYRLDDTIPGSISATEATAYAFAWAMGCYRFARYKSEAKEFARLVWPKAADRTLVARLVKSMALARDLINTPAEDMGPPELAEAAKKVAQEFKAKFSVIVGDDLLKQNYPTIHAVGRAGPKPPRLIELKWGSSGPKLALVGKGVCFDSGGLDLKPSGGMLMMKKDMGGAALMLALARAIMDAKLPVQLHLLIPAVENSVSANAFRPWDVIKTRKGLTVEVGNTDAEGRLILCDALAEAESNHPDLIIDAATLTGAARVALGPELPALFSNDDDTAAALLRHGKLESDPLWQLPLWKPYRRMLDSKVADINNVSDGGFAGAVTAALYLAEFVAPTTKWMHIDTYAWNGRAQPGRPEGGEALGFRALLAYVTDWARTANPGPKIITKKPAPRVAPRRPALARLRRR</sequence>
<keyword evidence="8" id="KW-1185">Reference proteome</keyword>
<gene>
    <name evidence="7" type="ORF">Q8A70_17340</name>
</gene>
<dbReference type="SUPFAM" id="SSF53187">
    <property type="entry name" value="Zn-dependent exopeptidases"/>
    <property type="match status" value="1"/>
</dbReference>
<accession>A0ABU0YP10</accession>
<dbReference type="InterPro" id="IPR011356">
    <property type="entry name" value="Leucine_aapep/pepB"/>
</dbReference>
<evidence type="ECO:0000256" key="5">
    <source>
        <dbReference type="ARBA" id="ARBA00023211"/>
    </source>
</evidence>
<dbReference type="Pfam" id="PF00883">
    <property type="entry name" value="Peptidase_M17"/>
    <property type="match status" value="1"/>
</dbReference>
<dbReference type="Gene3D" id="3.40.630.10">
    <property type="entry name" value="Zn peptidases"/>
    <property type="match status" value="1"/>
</dbReference>
<reference evidence="8" key="1">
    <citation type="submission" date="2023-08" db="EMBL/GenBank/DDBJ databases">
        <title>Rhodospirillaceae gen. nov., a novel taxon isolated from the Yangtze River Yuezi River estuary sludge.</title>
        <authorList>
            <person name="Ruan L."/>
        </authorList>
    </citation>
    <scope>NUCLEOTIDE SEQUENCE [LARGE SCALE GENOMIC DNA]</scope>
    <source>
        <strain evidence="8">R-7</strain>
    </source>
</reference>
<comment type="similarity">
    <text evidence="1">Belongs to the peptidase M17 family.</text>
</comment>
<dbReference type="EMBL" id="JAUYVI010000005">
    <property type="protein sequence ID" value="MDQ7249456.1"/>
    <property type="molecule type" value="Genomic_DNA"/>
</dbReference>
<name>A0ABU0YP10_9PROT</name>
<dbReference type="RefSeq" id="WP_379957449.1">
    <property type="nucleotide sequence ID" value="NZ_JAUYVI010000005.1"/>
</dbReference>